<gene>
    <name evidence="2" type="ORF">BPOR_0287g00070</name>
</gene>
<name>A0A4Z1KKQ0_9HELO</name>
<dbReference type="EMBL" id="PQXO01000286">
    <property type="protein sequence ID" value="TGO86643.1"/>
    <property type="molecule type" value="Genomic_DNA"/>
</dbReference>
<keyword evidence="3" id="KW-1185">Reference proteome</keyword>
<feature type="region of interest" description="Disordered" evidence="1">
    <location>
        <begin position="1"/>
        <end position="35"/>
    </location>
</feature>
<comment type="caution">
    <text evidence="2">The sequence shown here is derived from an EMBL/GenBank/DDBJ whole genome shotgun (WGS) entry which is preliminary data.</text>
</comment>
<accession>A0A4Z1KKQ0</accession>
<reference evidence="2 3" key="1">
    <citation type="submission" date="2017-12" db="EMBL/GenBank/DDBJ databases">
        <title>Comparative genomics of Botrytis spp.</title>
        <authorList>
            <person name="Valero-Jimenez C.A."/>
            <person name="Tapia P."/>
            <person name="Veloso J."/>
            <person name="Silva-Moreno E."/>
            <person name="Staats M."/>
            <person name="Valdes J.H."/>
            <person name="Van Kan J.A.L."/>
        </authorList>
    </citation>
    <scope>NUCLEOTIDE SEQUENCE [LARGE SCALE GENOMIC DNA]</scope>
    <source>
        <strain evidence="2 3">MUCL3349</strain>
    </source>
</reference>
<evidence type="ECO:0000313" key="3">
    <source>
        <dbReference type="Proteomes" id="UP000297280"/>
    </source>
</evidence>
<dbReference type="AlphaFoldDB" id="A0A4Z1KKQ0"/>
<proteinExistence type="predicted"/>
<sequence>MVKERRIYRTIPTTVPSESKRNEDNDASMKQSSRTKLPLGLETSVVETGIYGANVVSATIQVEV</sequence>
<dbReference type="Proteomes" id="UP000297280">
    <property type="component" value="Unassembled WGS sequence"/>
</dbReference>
<evidence type="ECO:0000313" key="2">
    <source>
        <dbReference type="EMBL" id="TGO86643.1"/>
    </source>
</evidence>
<evidence type="ECO:0000256" key="1">
    <source>
        <dbReference type="SAM" id="MobiDB-lite"/>
    </source>
</evidence>
<protein>
    <submittedName>
        <fullName evidence="2">Uncharacterized protein</fullName>
    </submittedName>
</protein>
<organism evidence="2 3">
    <name type="scientific">Botrytis porri</name>
    <dbReference type="NCBI Taxonomy" id="87229"/>
    <lineage>
        <taxon>Eukaryota</taxon>
        <taxon>Fungi</taxon>
        <taxon>Dikarya</taxon>
        <taxon>Ascomycota</taxon>
        <taxon>Pezizomycotina</taxon>
        <taxon>Leotiomycetes</taxon>
        <taxon>Helotiales</taxon>
        <taxon>Sclerotiniaceae</taxon>
        <taxon>Botrytis</taxon>
    </lineage>
</organism>